<proteinExistence type="predicted"/>
<keyword evidence="2" id="KW-1133">Transmembrane helix</keyword>
<evidence type="ECO:0000256" key="2">
    <source>
        <dbReference type="SAM" id="Phobius"/>
    </source>
</evidence>
<dbReference type="Pfam" id="PF14155">
    <property type="entry name" value="DUF4307"/>
    <property type="match status" value="1"/>
</dbReference>
<keyword evidence="2" id="KW-0812">Transmembrane</keyword>
<feature type="region of interest" description="Disordered" evidence="1">
    <location>
        <begin position="1"/>
        <end position="23"/>
    </location>
</feature>
<organism evidence="3 4">
    <name type="scientific">Streptomyces hazeniae</name>
    <dbReference type="NCBI Taxonomy" id="3075538"/>
    <lineage>
        <taxon>Bacteria</taxon>
        <taxon>Bacillati</taxon>
        <taxon>Actinomycetota</taxon>
        <taxon>Actinomycetes</taxon>
        <taxon>Kitasatosporales</taxon>
        <taxon>Streptomycetaceae</taxon>
        <taxon>Streptomyces</taxon>
    </lineage>
</organism>
<evidence type="ECO:0000256" key="1">
    <source>
        <dbReference type="SAM" id="MobiDB-lite"/>
    </source>
</evidence>
<sequence length="140" mass="14389">MADTRARPPEGRYGRSGAVAGGRDSERGLRTVGAVLGVALLALVGWFGWSYVAGSEVSGSVITFRKVSDESVEARLEIHKDAGVTGVCTVRVLGIEGGVVGRKDVRVSGGAERVDPVVTVRTTGPAARMQLVGCHGAADG</sequence>
<name>A0ABU2NVC7_9ACTN</name>
<reference evidence="4" key="1">
    <citation type="submission" date="2023-07" db="EMBL/GenBank/DDBJ databases">
        <title>30 novel species of actinomycetes from the DSMZ collection.</title>
        <authorList>
            <person name="Nouioui I."/>
        </authorList>
    </citation>
    <scope>NUCLEOTIDE SEQUENCE [LARGE SCALE GENOMIC DNA]</scope>
    <source>
        <strain evidence="4">DSM 42041</strain>
    </source>
</reference>
<dbReference type="Proteomes" id="UP001183414">
    <property type="component" value="Unassembled WGS sequence"/>
</dbReference>
<evidence type="ECO:0000313" key="4">
    <source>
        <dbReference type="Proteomes" id="UP001183414"/>
    </source>
</evidence>
<dbReference type="RefSeq" id="WP_311674631.1">
    <property type="nucleotide sequence ID" value="NZ_JAVREQ010000018.1"/>
</dbReference>
<protein>
    <submittedName>
        <fullName evidence="3">DUF4307 domain-containing protein</fullName>
    </submittedName>
</protein>
<evidence type="ECO:0000313" key="3">
    <source>
        <dbReference type="EMBL" id="MDT0380938.1"/>
    </source>
</evidence>
<comment type="caution">
    <text evidence="3">The sequence shown here is derived from an EMBL/GenBank/DDBJ whole genome shotgun (WGS) entry which is preliminary data.</text>
</comment>
<accession>A0ABU2NVC7</accession>
<feature type="transmembrane region" description="Helical" evidence="2">
    <location>
        <begin position="32"/>
        <end position="52"/>
    </location>
</feature>
<feature type="compositionally biased region" description="Basic and acidic residues" evidence="1">
    <location>
        <begin position="1"/>
        <end position="13"/>
    </location>
</feature>
<dbReference type="InterPro" id="IPR025443">
    <property type="entry name" value="DUF4307"/>
</dbReference>
<keyword evidence="4" id="KW-1185">Reference proteome</keyword>
<gene>
    <name evidence="3" type="ORF">RM572_19470</name>
</gene>
<dbReference type="EMBL" id="JAVREQ010000018">
    <property type="protein sequence ID" value="MDT0380938.1"/>
    <property type="molecule type" value="Genomic_DNA"/>
</dbReference>
<keyword evidence="2" id="KW-0472">Membrane</keyword>